<accession>A0A5C3MG58</accession>
<dbReference type="InterPro" id="IPR008914">
    <property type="entry name" value="PEBP"/>
</dbReference>
<evidence type="ECO:0000256" key="2">
    <source>
        <dbReference type="SAM" id="SignalP"/>
    </source>
</evidence>
<dbReference type="PANTHER" id="PTHR11362">
    <property type="entry name" value="PHOSPHATIDYLETHANOLAMINE-BINDING PROTEIN"/>
    <property type="match status" value="1"/>
</dbReference>
<gene>
    <name evidence="3" type="ORF">BDQ12DRAFT_296416</name>
</gene>
<keyword evidence="2" id="KW-0732">Signal</keyword>
<keyword evidence="4" id="KW-1185">Reference proteome</keyword>
<reference evidence="3 4" key="1">
    <citation type="journal article" date="2019" name="Nat. Ecol. Evol.">
        <title>Megaphylogeny resolves global patterns of mushroom evolution.</title>
        <authorList>
            <person name="Varga T."/>
            <person name="Krizsan K."/>
            <person name="Foldi C."/>
            <person name="Dima B."/>
            <person name="Sanchez-Garcia M."/>
            <person name="Sanchez-Ramirez S."/>
            <person name="Szollosi G.J."/>
            <person name="Szarkandi J.G."/>
            <person name="Papp V."/>
            <person name="Albert L."/>
            <person name="Andreopoulos W."/>
            <person name="Angelini C."/>
            <person name="Antonin V."/>
            <person name="Barry K.W."/>
            <person name="Bougher N.L."/>
            <person name="Buchanan P."/>
            <person name="Buyck B."/>
            <person name="Bense V."/>
            <person name="Catcheside P."/>
            <person name="Chovatia M."/>
            <person name="Cooper J."/>
            <person name="Damon W."/>
            <person name="Desjardin D."/>
            <person name="Finy P."/>
            <person name="Geml J."/>
            <person name="Haridas S."/>
            <person name="Hughes K."/>
            <person name="Justo A."/>
            <person name="Karasinski D."/>
            <person name="Kautmanova I."/>
            <person name="Kiss B."/>
            <person name="Kocsube S."/>
            <person name="Kotiranta H."/>
            <person name="LaButti K.M."/>
            <person name="Lechner B.E."/>
            <person name="Liimatainen K."/>
            <person name="Lipzen A."/>
            <person name="Lukacs Z."/>
            <person name="Mihaltcheva S."/>
            <person name="Morgado L.N."/>
            <person name="Niskanen T."/>
            <person name="Noordeloos M.E."/>
            <person name="Ohm R.A."/>
            <person name="Ortiz-Santana B."/>
            <person name="Ovrebo C."/>
            <person name="Racz N."/>
            <person name="Riley R."/>
            <person name="Savchenko A."/>
            <person name="Shiryaev A."/>
            <person name="Soop K."/>
            <person name="Spirin V."/>
            <person name="Szebenyi C."/>
            <person name="Tomsovsky M."/>
            <person name="Tulloss R.E."/>
            <person name="Uehling J."/>
            <person name="Grigoriev I.V."/>
            <person name="Vagvolgyi C."/>
            <person name="Papp T."/>
            <person name="Martin F.M."/>
            <person name="Miettinen O."/>
            <person name="Hibbett D.S."/>
            <person name="Nagy L.G."/>
        </authorList>
    </citation>
    <scope>NUCLEOTIDE SEQUENCE [LARGE SCALE GENOMIC DNA]</scope>
    <source>
        <strain evidence="3 4">CBS 166.37</strain>
    </source>
</reference>
<feature type="compositionally biased region" description="Low complexity" evidence="1">
    <location>
        <begin position="223"/>
        <end position="248"/>
    </location>
</feature>
<dbReference type="CDD" id="cd00866">
    <property type="entry name" value="PEBP_euk"/>
    <property type="match status" value="1"/>
</dbReference>
<proteinExistence type="predicted"/>
<name>A0A5C3MG58_9AGAR</name>
<dbReference type="EMBL" id="ML213592">
    <property type="protein sequence ID" value="TFK42868.1"/>
    <property type="molecule type" value="Genomic_DNA"/>
</dbReference>
<dbReference type="STRING" id="68775.A0A5C3MG58"/>
<evidence type="ECO:0000313" key="3">
    <source>
        <dbReference type="EMBL" id="TFK42868.1"/>
    </source>
</evidence>
<organism evidence="3 4">
    <name type="scientific">Crucibulum laeve</name>
    <dbReference type="NCBI Taxonomy" id="68775"/>
    <lineage>
        <taxon>Eukaryota</taxon>
        <taxon>Fungi</taxon>
        <taxon>Dikarya</taxon>
        <taxon>Basidiomycota</taxon>
        <taxon>Agaricomycotina</taxon>
        <taxon>Agaricomycetes</taxon>
        <taxon>Agaricomycetidae</taxon>
        <taxon>Agaricales</taxon>
        <taxon>Agaricineae</taxon>
        <taxon>Nidulariaceae</taxon>
        <taxon>Crucibulum</taxon>
    </lineage>
</organism>
<feature type="region of interest" description="Disordered" evidence="1">
    <location>
        <begin position="223"/>
        <end position="252"/>
    </location>
</feature>
<feature type="signal peptide" evidence="2">
    <location>
        <begin position="1"/>
        <end position="17"/>
    </location>
</feature>
<dbReference type="SUPFAM" id="SSF49777">
    <property type="entry name" value="PEBP-like"/>
    <property type="match status" value="1"/>
</dbReference>
<dbReference type="Gene3D" id="3.90.280.10">
    <property type="entry name" value="PEBP-like"/>
    <property type="match status" value="1"/>
</dbReference>
<dbReference type="AlphaFoldDB" id="A0A5C3MG58"/>
<protein>
    <submittedName>
        <fullName evidence="3">Phosphatidylethanolamine-binding protein</fullName>
    </submittedName>
</protein>
<dbReference type="InterPro" id="IPR036610">
    <property type="entry name" value="PEBP-like_sf"/>
</dbReference>
<sequence>MIYISVLALALAPFVAAQSTDHALDIKAIEAHFTQSHVVPDLLSSFNPSALLSLNFAGVGDVTPGQPLTKEQVGTTPVVTVTPANSSVQLSGTYTLAMVDVDAVGADISKGVNRHWLVNGVTVSSSTVSNSSATAITPYAGPWPAAGSGPHRYVVLLYEQPSTFSAPEGFTQTGLPVAPMDFAAYVQSSGLTSLVAATYITVEEGTATASISATSAVVTSTLGQSSSHGSSTASGTSSSASATGSTPANNGSSRTLSSVAAMSLLGAAIITFIAA</sequence>
<evidence type="ECO:0000256" key="1">
    <source>
        <dbReference type="SAM" id="MobiDB-lite"/>
    </source>
</evidence>
<feature type="chain" id="PRO_5022758905" evidence="2">
    <location>
        <begin position="18"/>
        <end position="275"/>
    </location>
</feature>
<dbReference type="PANTHER" id="PTHR11362:SF140">
    <property type="entry name" value="PEBP-LIKE PROTEIN"/>
    <property type="match status" value="1"/>
</dbReference>
<dbReference type="Pfam" id="PF01161">
    <property type="entry name" value="PBP"/>
    <property type="match status" value="1"/>
</dbReference>
<dbReference type="Proteomes" id="UP000308652">
    <property type="component" value="Unassembled WGS sequence"/>
</dbReference>
<dbReference type="OrthoDB" id="2506647at2759"/>
<dbReference type="InterPro" id="IPR035810">
    <property type="entry name" value="PEBP_euk"/>
</dbReference>
<evidence type="ECO:0000313" key="4">
    <source>
        <dbReference type="Proteomes" id="UP000308652"/>
    </source>
</evidence>